<evidence type="ECO:0000259" key="2">
    <source>
        <dbReference type="Pfam" id="PF07593"/>
    </source>
</evidence>
<dbReference type="InterPro" id="IPR028994">
    <property type="entry name" value="Integrin_alpha_N"/>
</dbReference>
<dbReference type="SUPFAM" id="SSF69318">
    <property type="entry name" value="Integrin alpha N-terminal domain"/>
    <property type="match status" value="1"/>
</dbReference>
<name>A0A3B0Y1P9_9ZZZZ</name>
<evidence type="ECO:0000256" key="1">
    <source>
        <dbReference type="ARBA" id="ARBA00022729"/>
    </source>
</evidence>
<gene>
    <name evidence="3" type="ORF">MNBD_GAMMA10-2116</name>
</gene>
<dbReference type="SUPFAM" id="SSF81296">
    <property type="entry name" value="E set domains"/>
    <property type="match status" value="1"/>
</dbReference>
<dbReference type="InterPro" id="IPR013783">
    <property type="entry name" value="Ig-like_fold"/>
</dbReference>
<dbReference type="InterPro" id="IPR011519">
    <property type="entry name" value="UnbV_ASPIC"/>
</dbReference>
<organism evidence="3">
    <name type="scientific">hydrothermal vent metagenome</name>
    <dbReference type="NCBI Taxonomy" id="652676"/>
    <lineage>
        <taxon>unclassified sequences</taxon>
        <taxon>metagenomes</taxon>
        <taxon>ecological metagenomes</taxon>
    </lineage>
</organism>
<dbReference type="AlphaFoldDB" id="A0A3B0Y1P9"/>
<dbReference type="Gene3D" id="2.130.10.130">
    <property type="entry name" value="Integrin alpha, N-terminal"/>
    <property type="match status" value="1"/>
</dbReference>
<proteinExistence type="predicted"/>
<accession>A0A3B0Y1P9</accession>
<feature type="domain" description="ASPIC/UnbV" evidence="2">
    <location>
        <begin position="444"/>
        <end position="514"/>
    </location>
</feature>
<dbReference type="EMBL" id="UOFJ01000554">
    <property type="protein sequence ID" value="VAW70810.1"/>
    <property type="molecule type" value="Genomic_DNA"/>
</dbReference>
<dbReference type="Pfam" id="PF07593">
    <property type="entry name" value="UnbV_ASPIC"/>
    <property type="match status" value="1"/>
</dbReference>
<evidence type="ECO:0000313" key="3">
    <source>
        <dbReference type="EMBL" id="VAW70810.1"/>
    </source>
</evidence>
<dbReference type="InterPro" id="IPR014756">
    <property type="entry name" value="Ig_E-set"/>
</dbReference>
<dbReference type="Pfam" id="PF13517">
    <property type="entry name" value="FG-GAP_3"/>
    <property type="match status" value="3"/>
</dbReference>
<protein>
    <recommendedName>
        <fullName evidence="2">ASPIC/UnbV domain-containing protein</fullName>
    </recommendedName>
</protein>
<dbReference type="PANTHER" id="PTHR16026">
    <property type="entry name" value="CARTILAGE ACIDIC PROTEIN 1"/>
    <property type="match status" value="1"/>
</dbReference>
<reference evidence="3" key="1">
    <citation type="submission" date="2018-06" db="EMBL/GenBank/DDBJ databases">
        <authorList>
            <person name="Zhirakovskaya E."/>
        </authorList>
    </citation>
    <scope>NUCLEOTIDE SEQUENCE</scope>
</reference>
<dbReference type="PANTHER" id="PTHR16026:SF0">
    <property type="entry name" value="CARTILAGE ACIDIC PROTEIN 1"/>
    <property type="match status" value="1"/>
</dbReference>
<dbReference type="InterPro" id="IPR013517">
    <property type="entry name" value="FG-GAP"/>
</dbReference>
<dbReference type="Gene3D" id="2.60.40.10">
    <property type="entry name" value="Immunoglobulins"/>
    <property type="match status" value="1"/>
</dbReference>
<sequence length="617" mass="66166">MHKSSYIRIFLLLILPVSGHSATPLFSDTTLKSGVSGSNVNQGIENDAVTDHGAGIAWIDYNNDDWPDIYVVNKSGANFLYKNNTDGTFTLSNAGAASELTDMISRGVVVGDYDNDGWDDLFVANTGINSLLKNNQGKGFIEVPAASSGLIDELSSSDNSAAFGDVDKDGDLDLVIANWQGGQTNFYENRLIPDGTAKFIRVSNGLEQSLNFNHAVILSDYTSDGWLDAIIPVDFTQSHPQFFSNNGDGFFSVDTTADIVSGDMMGIAAGDYDRDGDLDYYITSSVTNFLLRNNGDSNFSSLARETNTTGNENLPVLQGGGYMNWGTVFLDADNDADLDLYTGNDNRNFSEFNPTVIPILNRFYNNNGSDINESVSFSEISLLSKTDIVPGMGVAIADYDRDGRMDIIAHGRLGDVVLLRNETPQQGNHWLQVKLDGVQSNNRGIGAKIRVTSTSLLGSITQLQEIHAGSSHGSSNAFPAHFGFPVGSTIDRVVVEWPMGLKQTLTNVSLNHSITIVEGETLQPQPVIITGMTPVSGLAGTRGNIVGSNFCENNCALHISNYPDITLSFNGEPVIDAWVLKEYVLFVVPQGATSGPVVLTTPAGSATPPVSFTVSGG</sequence>
<keyword evidence="1" id="KW-0732">Signal</keyword>
<dbReference type="InterPro" id="IPR027039">
    <property type="entry name" value="Crtac1"/>
</dbReference>